<dbReference type="Pfam" id="PF22936">
    <property type="entry name" value="Pol_BBD"/>
    <property type="match status" value="1"/>
</dbReference>
<reference evidence="3 4" key="1">
    <citation type="submission" date="2019-07" db="EMBL/GenBank/DDBJ databases">
        <title>WGS assembly of Gossypium tomentosum.</title>
        <authorList>
            <person name="Chen Z.J."/>
            <person name="Sreedasyam A."/>
            <person name="Ando A."/>
            <person name="Song Q."/>
            <person name="De L."/>
            <person name="Hulse-Kemp A."/>
            <person name="Ding M."/>
            <person name="Ye W."/>
            <person name="Kirkbride R."/>
            <person name="Jenkins J."/>
            <person name="Plott C."/>
            <person name="Lovell J."/>
            <person name="Lin Y.-M."/>
            <person name="Vaughn R."/>
            <person name="Liu B."/>
            <person name="Li W."/>
            <person name="Simpson S."/>
            <person name="Scheffler B."/>
            <person name="Saski C."/>
            <person name="Grover C."/>
            <person name="Hu G."/>
            <person name="Conover J."/>
            <person name="Carlson J."/>
            <person name="Shu S."/>
            <person name="Boston L."/>
            <person name="Williams M."/>
            <person name="Peterson D."/>
            <person name="Mcgee K."/>
            <person name="Jones D."/>
            <person name="Wendel J."/>
            <person name="Stelly D."/>
            <person name="Grimwood J."/>
            <person name="Schmutz J."/>
        </authorList>
    </citation>
    <scope>NUCLEOTIDE SEQUENCE [LARGE SCALE GENOMIC DNA]</scope>
    <source>
        <strain evidence="3">7179.01</strain>
    </source>
</reference>
<evidence type="ECO:0000313" key="4">
    <source>
        <dbReference type="Proteomes" id="UP000322667"/>
    </source>
</evidence>
<gene>
    <name evidence="3" type="ORF">ES332_D12G031500v1</name>
</gene>
<dbReference type="InterPro" id="IPR001878">
    <property type="entry name" value="Znf_CCHC"/>
</dbReference>
<keyword evidence="1" id="KW-0863">Zinc-finger</keyword>
<feature type="domain" description="CCHC-type" evidence="2">
    <location>
        <begin position="30"/>
        <end position="43"/>
    </location>
</feature>
<dbReference type="PROSITE" id="PS50158">
    <property type="entry name" value="ZF_CCHC"/>
    <property type="match status" value="1"/>
</dbReference>
<protein>
    <recommendedName>
        <fullName evidence="2">CCHC-type domain-containing protein</fullName>
    </recommendedName>
</protein>
<sequence length="179" mass="19787">MVHLIARTRIANSQQVKGKKFDTKGNNYICTHCGEEGHSKQRCYEIIGYPEWWDFTKKPRKKIGQVVVTTTTDKEVSISTSNTITAHVAKAKNLGLSNTYLAMNGIWIIDTGATDHMINNSTYFSSICSSTKPHILTANGGVAPITGEGSIHVSNSINLDIVFLLFLSIFYLVAKSQNF</sequence>
<keyword evidence="4" id="KW-1185">Reference proteome</keyword>
<dbReference type="GO" id="GO:0008270">
    <property type="term" value="F:zinc ion binding"/>
    <property type="evidence" value="ECO:0007669"/>
    <property type="project" value="UniProtKB-KW"/>
</dbReference>
<keyword evidence="1" id="KW-0862">Zinc</keyword>
<dbReference type="GO" id="GO:0003676">
    <property type="term" value="F:nucleic acid binding"/>
    <property type="evidence" value="ECO:0007669"/>
    <property type="project" value="InterPro"/>
</dbReference>
<dbReference type="InterPro" id="IPR036875">
    <property type="entry name" value="Znf_CCHC_sf"/>
</dbReference>
<name>A0A5D2I418_GOSTO</name>
<dbReference type="AlphaFoldDB" id="A0A5D2I418"/>
<organism evidence="3 4">
    <name type="scientific">Gossypium tomentosum</name>
    <name type="common">Hawaiian cotton</name>
    <name type="synonym">Gossypium sandvicense</name>
    <dbReference type="NCBI Taxonomy" id="34277"/>
    <lineage>
        <taxon>Eukaryota</taxon>
        <taxon>Viridiplantae</taxon>
        <taxon>Streptophyta</taxon>
        <taxon>Embryophyta</taxon>
        <taxon>Tracheophyta</taxon>
        <taxon>Spermatophyta</taxon>
        <taxon>Magnoliopsida</taxon>
        <taxon>eudicotyledons</taxon>
        <taxon>Gunneridae</taxon>
        <taxon>Pentapetalae</taxon>
        <taxon>rosids</taxon>
        <taxon>malvids</taxon>
        <taxon>Malvales</taxon>
        <taxon>Malvaceae</taxon>
        <taxon>Malvoideae</taxon>
        <taxon>Gossypium</taxon>
    </lineage>
</organism>
<dbReference type="Proteomes" id="UP000322667">
    <property type="component" value="Chromosome D12"/>
</dbReference>
<dbReference type="PANTHER" id="PTHR34222:SF43">
    <property type="entry name" value="RETROTRANSPOSON GAG DOMAIN-CONTAINING PROTEIN"/>
    <property type="match status" value="1"/>
</dbReference>
<dbReference type="InterPro" id="IPR054722">
    <property type="entry name" value="PolX-like_BBD"/>
</dbReference>
<proteinExistence type="predicted"/>
<accession>A0A5D2I418</accession>
<dbReference type="EMBL" id="CM017634">
    <property type="protein sequence ID" value="TYH37314.1"/>
    <property type="molecule type" value="Genomic_DNA"/>
</dbReference>
<evidence type="ECO:0000259" key="2">
    <source>
        <dbReference type="PROSITE" id="PS50158"/>
    </source>
</evidence>
<evidence type="ECO:0000256" key="1">
    <source>
        <dbReference type="PROSITE-ProRule" id="PRU00047"/>
    </source>
</evidence>
<dbReference type="PANTHER" id="PTHR34222">
    <property type="entry name" value="GAG_PRE-INTEGRS DOMAIN-CONTAINING PROTEIN"/>
    <property type="match status" value="1"/>
</dbReference>
<keyword evidence="1" id="KW-0479">Metal-binding</keyword>
<dbReference type="SUPFAM" id="SSF57756">
    <property type="entry name" value="Retrovirus zinc finger-like domains"/>
    <property type="match status" value="1"/>
</dbReference>
<evidence type="ECO:0000313" key="3">
    <source>
        <dbReference type="EMBL" id="TYH37314.1"/>
    </source>
</evidence>